<dbReference type="PANTHER" id="PTHR37298:SF1">
    <property type="entry name" value="UPF0111 PROTEIN YKAA"/>
    <property type="match status" value="1"/>
</dbReference>
<name>A0A6J4SMN6_9ACTN</name>
<reference evidence="2" key="1">
    <citation type="submission" date="2020-02" db="EMBL/GenBank/DDBJ databases">
        <authorList>
            <person name="Meier V. D."/>
        </authorList>
    </citation>
    <scope>NUCLEOTIDE SEQUENCE</scope>
    <source>
        <strain evidence="2">AVDCRST_MAG53</strain>
    </source>
</reference>
<dbReference type="InterPro" id="IPR018445">
    <property type="entry name" value="Put_Phosphate_transp_reg"/>
</dbReference>
<comment type="similarity">
    <text evidence="1">Belongs to the UPF0111 family.</text>
</comment>
<proteinExistence type="inferred from homology"/>
<gene>
    <name evidence="2" type="ORF">AVDCRST_MAG53-2220</name>
</gene>
<dbReference type="Gene3D" id="1.20.58.220">
    <property type="entry name" value="Phosphate transport system protein phou homolog 2, domain 2"/>
    <property type="match status" value="1"/>
</dbReference>
<organism evidence="2">
    <name type="scientific">uncultured Solirubrobacteraceae bacterium</name>
    <dbReference type="NCBI Taxonomy" id="1162706"/>
    <lineage>
        <taxon>Bacteria</taxon>
        <taxon>Bacillati</taxon>
        <taxon>Actinomycetota</taxon>
        <taxon>Thermoleophilia</taxon>
        <taxon>Solirubrobacterales</taxon>
        <taxon>Solirubrobacteraceae</taxon>
        <taxon>environmental samples</taxon>
    </lineage>
</organism>
<evidence type="ECO:0000313" key="2">
    <source>
        <dbReference type="EMBL" id="CAA9497812.1"/>
    </source>
</evidence>
<dbReference type="InterPro" id="IPR052912">
    <property type="entry name" value="UPF0111_domain"/>
</dbReference>
<evidence type="ECO:0000256" key="1">
    <source>
        <dbReference type="ARBA" id="ARBA00008591"/>
    </source>
</evidence>
<sequence>MGRLAQLFVPKDREFFDLFEAAANTALQAAELLDRMLAEHPDHPELPSEIRELEHIGDRITHDLIHRLNTTFVTPIEREDILNLASALDDITDLVEEVADLFVLYKIEAPMEQAQELAHLLALACAELAAAMPLLRSFADFSVHIVEVNRLENEGDRVSREAVASLFDAGIDPMVVIRWKDVFERLEEGIDATERTANVLEGIRIKNA</sequence>
<dbReference type="AlphaFoldDB" id="A0A6J4SMN6"/>
<dbReference type="Pfam" id="PF01865">
    <property type="entry name" value="PhoU_div"/>
    <property type="match status" value="1"/>
</dbReference>
<dbReference type="PANTHER" id="PTHR37298">
    <property type="entry name" value="UPF0111 PROTEIN YKAA"/>
    <property type="match status" value="1"/>
</dbReference>
<dbReference type="InterPro" id="IPR038078">
    <property type="entry name" value="PhoU-like_sf"/>
</dbReference>
<dbReference type="EMBL" id="CADCVR010000058">
    <property type="protein sequence ID" value="CAA9497812.1"/>
    <property type="molecule type" value="Genomic_DNA"/>
</dbReference>
<protein>
    <submittedName>
        <fullName evidence="2">Phosphate transport regulator (Distant homolog of PhoU)</fullName>
    </submittedName>
</protein>
<accession>A0A6J4SMN6</accession>